<dbReference type="RefSeq" id="WP_202244020.1">
    <property type="nucleotide sequence ID" value="NZ_JAESIY010000004.1"/>
</dbReference>
<keyword evidence="2" id="KW-1185">Reference proteome</keyword>
<name>A0A937K0E7_9BACT</name>
<protein>
    <submittedName>
        <fullName evidence="1">Uncharacterized protein</fullName>
    </submittedName>
</protein>
<dbReference type="EMBL" id="JAESIY010000004">
    <property type="protein sequence ID" value="MBL3656230.1"/>
    <property type="molecule type" value="Genomic_DNA"/>
</dbReference>
<evidence type="ECO:0000313" key="1">
    <source>
        <dbReference type="EMBL" id="MBL3656230.1"/>
    </source>
</evidence>
<dbReference type="AlphaFoldDB" id="A0A937K0E7"/>
<comment type="caution">
    <text evidence="1">The sequence shown here is derived from an EMBL/GenBank/DDBJ whole genome shotgun (WGS) entry which is preliminary data.</text>
</comment>
<dbReference type="Proteomes" id="UP000659388">
    <property type="component" value="Unassembled WGS sequence"/>
</dbReference>
<accession>A0A937K0E7</accession>
<evidence type="ECO:0000313" key="2">
    <source>
        <dbReference type="Proteomes" id="UP000659388"/>
    </source>
</evidence>
<gene>
    <name evidence="1" type="ORF">JL102_08820</name>
</gene>
<reference evidence="1" key="1">
    <citation type="submission" date="2021-01" db="EMBL/GenBank/DDBJ databases">
        <title>Fulvivirga kasyanovii gen. nov., sp nov., a novel member of the phylum Bacteroidetes isolated from seawater in a mussel farm.</title>
        <authorList>
            <person name="Zhao L.-H."/>
            <person name="Wang Z.-J."/>
        </authorList>
    </citation>
    <scope>NUCLEOTIDE SEQUENCE</scope>
    <source>
        <strain evidence="1">2943</strain>
    </source>
</reference>
<sequence length="91" mass="10560">MISIDNYPRLEFFVHSAQGDLIEESFKHVEKLPICWVACEELEIEYGKIFEEIGLEVEMNGGQLFYTDMHTKEVIAKISFSQDLVDMRITA</sequence>
<proteinExistence type="predicted"/>
<organism evidence="1 2">
    <name type="scientific">Fulvivirga sediminis</name>
    <dbReference type="NCBI Taxonomy" id="2803949"/>
    <lineage>
        <taxon>Bacteria</taxon>
        <taxon>Pseudomonadati</taxon>
        <taxon>Bacteroidota</taxon>
        <taxon>Cytophagia</taxon>
        <taxon>Cytophagales</taxon>
        <taxon>Fulvivirgaceae</taxon>
        <taxon>Fulvivirga</taxon>
    </lineage>
</organism>